<evidence type="ECO:0000259" key="5">
    <source>
        <dbReference type="Pfam" id="PF04389"/>
    </source>
</evidence>
<dbReference type="InterPro" id="IPR003137">
    <property type="entry name" value="PA_domain"/>
</dbReference>
<evidence type="ECO:0000313" key="7">
    <source>
        <dbReference type="Proteomes" id="UP000298787"/>
    </source>
</evidence>
<gene>
    <name evidence="6" type="ORF">D9C73_013570</name>
</gene>
<keyword evidence="2 6" id="KW-0675">Receptor</keyword>
<dbReference type="GO" id="GO:0004998">
    <property type="term" value="F:transferrin receptor activity"/>
    <property type="evidence" value="ECO:0007669"/>
    <property type="project" value="UniProtKB-UniRule"/>
</dbReference>
<dbReference type="GO" id="GO:0031623">
    <property type="term" value="P:receptor internalization"/>
    <property type="evidence" value="ECO:0007669"/>
    <property type="project" value="UniProtKB-UniRule"/>
</dbReference>
<comment type="function">
    <text evidence="2">Cellular uptake of iron occurs via receptor-mediated endocytosis of ligand-occupied transferrin receptor into specialized endosomes. Endosomal acidification leads to iron release. The apotransferrin-receptor complex is then recycled to the cell surface with a return to neutral pH and the concomitant loss of affinity of apotransferrin for its receptor. Transferrin receptor is necessary for development of erythrocytes and the nervous system. Acts as a lipid sensor that regulates mitochondrial fusion by regulating activation of the JNK pathway.</text>
</comment>
<accession>A0A4U5UXZ5</accession>
<keyword evidence="2" id="KW-0812">Transmembrane</keyword>
<dbReference type="InterPro" id="IPR046450">
    <property type="entry name" value="PA_dom_sf"/>
</dbReference>
<evidence type="ECO:0000256" key="2">
    <source>
        <dbReference type="RuleBase" id="RU367157"/>
    </source>
</evidence>
<keyword evidence="2" id="KW-0564">Palmitate</keyword>
<comment type="subunit">
    <text evidence="2">Homodimer; disulfide-linked.</text>
</comment>
<keyword evidence="2" id="KW-1003">Cell membrane</keyword>
<proteinExistence type="inferred from homology"/>
<sequence length="770" mass="85236">MDQARTTISKIFNGEPHSYTRFNLTQNMEGDNSQVEMKLSSDMDEEVGGNGVGEHLNHNSNRKPYMAQKLGRTPKNLCFMAAATLLIFIIGYLIGYLVHRKKDVAPNCAASVLTLEQPPEHETGAAPLMDWDDVKKLFAQKLSPAKIEPVLSEFSTADHRAGSSGDESLGNKVLNRFKEYGMNSWTDEHFVKVQDPPASGYNKFVYKNGSEERLDGFLSYSGNGAVKGAVLYAHYGEESDFRMLRDKNINMSGRVMLVRAGRISFAEKVANAAKMSASAVLIYPDSADYTCDETTQFFGHVHLGSGDPYTPGFPSFNHTQFPPVQSSGLPKILAQTITARMATNILRQLGGQNVPEGWGVVTKLGDETDVITVEVNNVLTEKKIINVFGVIKGFVDSDRYVVIGAQRDAWGSGFAASTVGTSVLVELARSISDMVKNNGFKPRRSIVFASWSAGEYGSVGATEWLEGYLSSLSMKAFSYINLDGVVSGRNGFKVAASPLMYNLIEGALKEVNYPNQASLYSQFAKGNWEQNLLEPMKLDNAAYPFLAFSGIPSVSFRFTSGNPEYPYFGTMLDTREKLNAATSSQVPQLAETATRFAGHMVLRLVHDHLLRMDLMKYGKIIQTRVAQINREVLKIKKMHPQLLPKALTVQWLIMAHGSYSRASQSLAKDIKNSDLEDIEMCRIINDRIMSVERNFLSPYMSPRESPFRHILLGSGPHTLKGLSNHLEALRTDNPEADADLFRHQFALATWTIQGCANTLAGDIWSLDNEI</sequence>
<evidence type="ECO:0000313" key="6">
    <source>
        <dbReference type="EMBL" id="TKS80197.1"/>
    </source>
</evidence>
<feature type="domain" description="Peptidase M28" evidence="5">
    <location>
        <begin position="386"/>
        <end position="586"/>
    </location>
</feature>
<keyword evidence="2" id="KW-0449">Lipoprotein</keyword>
<dbReference type="FunFam" id="3.40.630.10:FF:000065">
    <property type="entry name" value="Transferrin receptor 1b"/>
    <property type="match status" value="1"/>
</dbReference>
<protein>
    <recommendedName>
        <fullName evidence="2">Transferrin receptor protein 1</fullName>
    </recommendedName>
</protein>
<feature type="domain" description="Transferrin receptor-like dimerisation" evidence="4">
    <location>
        <begin position="658"/>
        <end position="759"/>
    </location>
</feature>
<keyword evidence="2" id="KW-1133">Transmembrane helix</keyword>
<dbReference type="Pfam" id="PF04253">
    <property type="entry name" value="TFR_dimer"/>
    <property type="match status" value="1"/>
</dbReference>
<dbReference type="Proteomes" id="UP000298787">
    <property type="component" value="Chromosome 12"/>
</dbReference>
<dbReference type="STRING" id="240159.A0A4U5UXZ5"/>
<dbReference type="GO" id="GO:0009897">
    <property type="term" value="C:external side of plasma membrane"/>
    <property type="evidence" value="ECO:0007669"/>
    <property type="project" value="TreeGrafter"/>
</dbReference>
<dbReference type="Gene3D" id="3.40.630.10">
    <property type="entry name" value="Zn peptidases"/>
    <property type="match status" value="1"/>
</dbReference>
<dbReference type="PANTHER" id="PTHR10404">
    <property type="entry name" value="N-ACETYLATED-ALPHA-LINKED ACIDIC DIPEPTIDASE"/>
    <property type="match status" value="1"/>
</dbReference>
<evidence type="ECO:0000259" key="4">
    <source>
        <dbReference type="Pfam" id="PF04253"/>
    </source>
</evidence>
<dbReference type="OrthoDB" id="5841748at2759"/>
<dbReference type="CDD" id="cd09848">
    <property type="entry name" value="M28_TfR"/>
    <property type="match status" value="1"/>
</dbReference>
<comment type="similarity">
    <text evidence="1 2">Belongs to the peptidase M28 family. M28B subfamily.</text>
</comment>
<name>A0A4U5UXZ5_COLLU</name>
<dbReference type="GO" id="GO:0006879">
    <property type="term" value="P:intracellular iron ion homeostasis"/>
    <property type="evidence" value="ECO:0007669"/>
    <property type="project" value="UniProtKB-UniRule"/>
</dbReference>
<dbReference type="InterPro" id="IPR007484">
    <property type="entry name" value="Peptidase_M28"/>
</dbReference>
<dbReference type="SUPFAM" id="SSF47672">
    <property type="entry name" value="Transferrin receptor-like dimerisation domain"/>
    <property type="match status" value="1"/>
</dbReference>
<keyword evidence="2" id="KW-0254">Endocytosis</keyword>
<dbReference type="Pfam" id="PF04389">
    <property type="entry name" value="Peptidase_M28"/>
    <property type="match status" value="1"/>
</dbReference>
<dbReference type="Pfam" id="PF02225">
    <property type="entry name" value="PA"/>
    <property type="match status" value="1"/>
</dbReference>
<feature type="domain" description="PA" evidence="3">
    <location>
        <begin position="229"/>
        <end position="290"/>
    </location>
</feature>
<keyword evidence="2" id="KW-0325">Glycoprotein</keyword>
<dbReference type="InterPro" id="IPR039373">
    <property type="entry name" value="Peptidase_M28B"/>
</dbReference>
<organism evidence="6 7">
    <name type="scientific">Collichthys lucidus</name>
    <name type="common">Big head croaker</name>
    <name type="synonym">Sciaena lucida</name>
    <dbReference type="NCBI Taxonomy" id="240159"/>
    <lineage>
        <taxon>Eukaryota</taxon>
        <taxon>Metazoa</taxon>
        <taxon>Chordata</taxon>
        <taxon>Craniata</taxon>
        <taxon>Vertebrata</taxon>
        <taxon>Euteleostomi</taxon>
        <taxon>Actinopterygii</taxon>
        <taxon>Neopterygii</taxon>
        <taxon>Teleostei</taxon>
        <taxon>Neoteleostei</taxon>
        <taxon>Acanthomorphata</taxon>
        <taxon>Eupercaria</taxon>
        <taxon>Sciaenidae</taxon>
        <taxon>Collichthys</taxon>
    </lineage>
</organism>
<comment type="PTM">
    <text evidence="2">Stearoylated.</text>
</comment>
<reference evidence="6 7" key="1">
    <citation type="submission" date="2019-01" db="EMBL/GenBank/DDBJ databases">
        <title>Genome Assembly of Collichthys lucidus.</title>
        <authorList>
            <person name="Cai M."/>
            <person name="Xiao S."/>
        </authorList>
    </citation>
    <scope>NUCLEOTIDE SEQUENCE [LARGE SCALE GENOMIC DNA]</scope>
    <source>
        <strain evidence="6">JT15FE1705JMU</strain>
        <tissue evidence="6">Muscle</tissue>
    </source>
</reference>
<feature type="transmembrane region" description="Helical" evidence="2">
    <location>
        <begin position="77"/>
        <end position="98"/>
    </location>
</feature>
<dbReference type="InterPro" id="IPR036757">
    <property type="entry name" value="TFR-like_dimer_dom_sf"/>
</dbReference>
<keyword evidence="2" id="KW-0472">Membrane</keyword>
<evidence type="ECO:0000259" key="3">
    <source>
        <dbReference type="Pfam" id="PF02225"/>
    </source>
</evidence>
<evidence type="ECO:0000256" key="1">
    <source>
        <dbReference type="ARBA" id="ARBA00005634"/>
    </source>
</evidence>
<dbReference type="InterPro" id="IPR007365">
    <property type="entry name" value="TFR-like_dimer_dom"/>
</dbReference>
<dbReference type="GO" id="GO:0033572">
    <property type="term" value="P:transferrin transport"/>
    <property type="evidence" value="ECO:0007669"/>
    <property type="project" value="UniProtKB-UniRule"/>
</dbReference>
<dbReference type="PANTHER" id="PTHR10404:SF26">
    <property type="entry name" value="TRANSFERRIN RECEPTOR PROTEIN 1"/>
    <property type="match status" value="1"/>
</dbReference>
<dbReference type="GO" id="GO:0042470">
    <property type="term" value="C:melanosome"/>
    <property type="evidence" value="ECO:0007669"/>
    <property type="project" value="UniProtKB-SubCell"/>
</dbReference>
<dbReference type="SUPFAM" id="SSF53187">
    <property type="entry name" value="Zn-dependent exopeptidases"/>
    <property type="match status" value="1"/>
</dbReference>
<keyword evidence="7" id="KW-1185">Reference proteome</keyword>
<dbReference type="Gene3D" id="3.50.30.30">
    <property type="match status" value="1"/>
</dbReference>
<dbReference type="SUPFAM" id="SSF52025">
    <property type="entry name" value="PA domain"/>
    <property type="match status" value="1"/>
</dbReference>
<dbReference type="Gene3D" id="1.20.930.40">
    <property type="entry name" value="Transferrin receptor-like, dimerisation domain"/>
    <property type="match status" value="1"/>
</dbReference>
<dbReference type="EMBL" id="CM014089">
    <property type="protein sequence ID" value="TKS80197.1"/>
    <property type="molecule type" value="Genomic_DNA"/>
</dbReference>
<dbReference type="AlphaFoldDB" id="A0A4U5UXZ5"/>
<comment type="subcellular location">
    <subcellularLocation>
        <location evidence="2">Cell membrane</location>
        <topology evidence="2">Single-pass type II membrane protein</topology>
    </subcellularLocation>
    <subcellularLocation>
        <location evidence="2">Melanosome</location>
    </subcellularLocation>
</comment>
<dbReference type="FunFam" id="1.20.930.40:FF:000002">
    <property type="entry name" value="Transferrin receptor protein 1"/>
    <property type="match status" value="1"/>
</dbReference>